<evidence type="ECO:0000313" key="1">
    <source>
        <dbReference type="EMBL" id="KAK9932820.1"/>
    </source>
</evidence>
<accession>A0AAW1XAR2</accession>
<comment type="caution">
    <text evidence="1">The sequence shown here is derived from an EMBL/GenBank/DDBJ whole genome shotgun (WGS) entry which is preliminary data.</text>
</comment>
<reference evidence="1 2" key="1">
    <citation type="journal article" date="2023" name="G3 (Bethesda)">
        <title>A chromosome-length genome assembly and annotation of blackberry (Rubus argutus, cv. 'Hillquist').</title>
        <authorList>
            <person name="Bruna T."/>
            <person name="Aryal R."/>
            <person name="Dudchenko O."/>
            <person name="Sargent D.J."/>
            <person name="Mead D."/>
            <person name="Buti M."/>
            <person name="Cavallini A."/>
            <person name="Hytonen T."/>
            <person name="Andres J."/>
            <person name="Pham M."/>
            <person name="Weisz D."/>
            <person name="Mascagni F."/>
            <person name="Usai G."/>
            <person name="Natali L."/>
            <person name="Bassil N."/>
            <person name="Fernandez G.E."/>
            <person name="Lomsadze A."/>
            <person name="Armour M."/>
            <person name="Olukolu B."/>
            <person name="Poorten T."/>
            <person name="Britton C."/>
            <person name="Davik J."/>
            <person name="Ashrafi H."/>
            <person name="Aiden E.L."/>
            <person name="Borodovsky M."/>
            <person name="Worthington M."/>
        </authorList>
    </citation>
    <scope>NUCLEOTIDE SEQUENCE [LARGE SCALE GENOMIC DNA]</scope>
    <source>
        <strain evidence="1">PI 553951</strain>
    </source>
</reference>
<evidence type="ECO:0000313" key="2">
    <source>
        <dbReference type="Proteomes" id="UP001457282"/>
    </source>
</evidence>
<proteinExistence type="predicted"/>
<sequence length="119" mass="13340">MDGLNISSTSCSSSDLSKLDLPSICDNYNDEMDNEDRFEFDSIYENCEVCDICGEDESVFNKHLGDLIEDGFNKGSLDDFLIVLGQAKEVEDTNIQIICEDDKEPIDDHVMDEADGIEQ</sequence>
<dbReference type="Proteomes" id="UP001457282">
    <property type="component" value="Unassembled WGS sequence"/>
</dbReference>
<protein>
    <submittedName>
        <fullName evidence="1">Uncharacterized protein</fullName>
    </submittedName>
</protein>
<organism evidence="1 2">
    <name type="scientific">Rubus argutus</name>
    <name type="common">Southern blackberry</name>
    <dbReference type="NCBI Taxonomy" id="59490"/>
    <lineage>
        <taxon>Eukaryota</taxon>
        <taxon>Viridiplantae</taxon>
        <taxon>Streptophyta</taxon>
        <taxon>Embryophyta</taxon>
        <taxon>Tracheophyta</taxon>
        <taxon>Spermatophyta</taxon>
        <taxon>Magnoliopsida</taxon>
        <taxon>eudicotyledons</taxon>
        <taxon>Gunneridae</taxon>
        <taxon>Pentapetalae</taxon>
        <taxon>rosids</taxon>
        <taxon>fabids</taxon>
        <taxon>Rosales</taxon>
        <taxon>Rosaceae</taxon>
        <taxon>Rosoideae</taxon>
        <taxon>Rosoideae incertae sedis</taxon>
        <taxon>Rubus</taxon>
    </lineage>
</organism>
<gene>
    <name evidence="1" type="ORF">M0R45_020042</name>
</gene>
<dbReference type="AlphaFoldDB" id="A0AAW1XAR2"/>
<name>A0AAW1XAR2_RUBAR</name>
<keyword evidence="2" id="KW-1185">Reference proteome</keyword>
<dbReference type="EMBL" id="JBEDUW010000004">
    <property type="protein sequence ID" value="KAK9932820.1"/>
    <property type="molecule type" value="Genomic_DNA"/>
</dbReference>